<sequence length="37" mass="3995">MPAQESSPSSPHDSKLRGSSQNSPRVSAKRDITITEL</sequence>
<dbReference type="AlphaFoldDB" id="A0A4Y2B1C0"/>
<reference evidence="2 3" key="1">
    <citation type="journal article" date="2019" name="Sci. Rep.">
        <title>Orb-weaving spider Araneus ventricosus genome elucidates the spidroin gene catalogue.</title>
        <authorList>
            <person name="Kono N."/>
            <person name="Nakamura H."/>
            <person name="Ohtoshi R."/>
            <person name="Moran D.A.P."/>
            <person name="Shinohara A."/>
            <person name="Yoshida Y."/>
            <person name="Fujiwara M."/>
            <person name="Mori M."/>
            <person name="Tomita M."/>
            <person name="Arakawa K."/>
        </authorList>
    </citation>
    <scope>NUCLEOTIDE SEQUENCE [LARGE SCALE GENOMIC DNA]</scope>
</reference>
<comment type="caution">
    <text evidence="2">The sequence shown here is derived from an EMBL/GenBank/DDBJ whole genome shotgun (WGS) entry which is preliminary data.</text>
</comment>
<feature type="compositionally biased region" description="Basic and acidic residues" evidence="1">
    <location>
        <begin position="28"/>
        <end position="37"/>
    </location>
</feature>
<protein>
    <submittedName>
        <fullName evidence="2">Uncharacterized protein</fullName>
    </submittedName>
</protein>
<feature type="non-terminal residue" evidence="2">
    <location>
        <position position="37"/>
    </location>
</feature>
<evidence type="ECO:0000313" key="3">
    <source>
        <dbReference type="Proteomes" id="UP000499080"/>
    </source>
</evidence>
<evidence type="ECO:0000313" key="2">
    <source>
        <dbReference type="EMBL" id="GBL85076.1"/>
    </source>
</evidence>
<evidence type="ECO:0000256" key="1">
    <source>
        <dbReference type="SAM" id="MobiDB-lite"/>
    </source>
</evidence>
<dbReference type="Proteomes" id="UP000499080">
    <property type="component" value="Unassembled WGS sequence"/>
</dbReference>
<keyword evidence="3" id="KW-1185">Reference proteome</keyword>
<dbReference type="EMBL" id="BGPR01081922">
    <property type="protein sequence ID" value="GBL85076.1"/>
    <property type="molecule type" value="Genomic_DNA"/>
</dbReference>
<proteinExistence type="predicted"/>
<name>A0A4Y2B1C0_ARAVE</name>
<gene>
    <name evidence="2" type="ORF">AVEN_213697_1</name>
</gene>
<accession>A0A4Y2B1C0</accession>
<feature type="region of interest" description="Disordered" evidence="1">
    <location>
        <begin position="1"/>
        <end position="37"/>
    </location>
</feature>
<feature type="compositionally biased region" description="Polar residues" evidence="1">
    <location>
        <begin position="1"/>
        <end position="25"/>
    </location>
</feature>
<organism evidence="2 3">
    <name type="scientific">Araneus ventricosus</name>
    <name type="common">Orbweaver spider</name>
    <name type="synonym">Epeira ventricosa</name>
    <dbReference type="NCBI Taxonomy" id="182803"/>
    <lineage>
        <taxon>Eukaryota</taxon>
        <taxon>Metazoa</taxon>
        <taxon>Ecdysozoa</taxon>
        <taxon>Arthropoda</taxon>
        <taxon>Chelicerata</taxon>
        <taxon>Arachnida</taxon>
        <taxon>Araneae</taxon>
        <taxon>Araneomorphae</taxon>
        <taxon>Entelegynae</taxon>
        <taxon>Araneoidea</taxon>
        <taxon>Araneidae</taxon>
        <taxon>Araneus</taxon>
    </lineage>
</organism>